<gene>
    <name evidence="1" type="ORF">SDC9_134365</name>
</gene>
<sequence length="173" mass="19216">MYGANLPQFTFLDMLKEISKRGILPFSIVAVSMGGHNDLAEGMFFPEAQKEILEIAKRSRLYLMSEQKMDESIKRRLSIYKEASKGETIQCFVNIGGASANFGDGDDSVSFPNGLVQDIPSLPNGPRKGLIFYFIDKGIPVIHLLNVKKLAQMNGIPYDPVPFPKIGTSQVFR</sequence>
<dbReference type="EMBL" id="VSSQ01035125">
    <property type="protein sequence ID" value="MPM87269.1"/>
    <property type="molecule type" value="Genomic_DNA"/>
</dbReference>
<proteinExistence type="predicted"/>
<reference evidence="1" key="1">
    <citation type="submission" date="2019-08" db="EMBL/GenBank/DDBJ databases">
        <authorList>
            <person name="Kucharzyk K."/>
            <person name="Murdoch R.W."/>
            <person name="Higgins S."/>
            <person name="Loffler F."/>
        </authorList>
    </citation>
    <scope>NUCLEOTIDE SEQUENCE</scope>
</reference>
<name>A0A645DDE7_9ZZZZ</name>
<protein>
    <submittedName>
        <fullName evidence="1">Uncharacterized protein</fullName>
    </submittedName>
</protein>
<dbReference type="AlphaFoldDB" id="A0A645DDE7"/>
<accession>A0A645DDE7</accession>
<dbReference type="NCBIfam" id="TIGR04332">
    <property type="entry name" value="gamma_Glu_sys"/>
    <property type="match status" value="1"/>
</dbReference>
<dbReference type="InterPro" id="IPR027602">
    <property type="entry name" value="PGA_system"/>
</dbReference>
<comment type="caution">
    <text evidence="1">The sequence shown here is derived from an EMBL/GenBank/DDBJ whole genome shotgun (WGS) entry which is preliminary data.</text>
</comment>
<organism evidence="1">
    <name type="scientific">bioreactor metagenome</name>
    <dbReference type="NCBI Taxonomy" id="1076179"/>
    <lineage>
        <taxon>unclassified sequences</taxon>
        <taxon>metagenomes</taxon>
        <taxon>ecological metagenomes</taxon>
    </lineage>
</organism>
<evidence type="ECO:0000313" key="1">
    <source>
        <dbReference type="EMBL" id="MPM87269.1"/>
    </source>
</evidence>